<comment type="similarity">
    <text evidence="1">Belongs to the TfdA dioxygenase family.</text>
</comment>
<keyword evidence="4" id="KW-0560">Oxidoreductase</keyword>
<dbReference type="InterPro" id="IPR042098">
    <property type="entry name" value="TauD-like_sf"/>
</dbReference>
<keyword evidence="3" id="KW-0223">Dioxygenase</keyword>
<evidence type="ECO:0000313" key="8">
    <source>
        <dbReference type="Proteomes" id="UP000694865"/>
    </source>
</evidence>
<dbReference type="Gene3D" id="3.60.130.10">
    <property type="entry name" value="Clavaminate synthase-like"/>
    <property type="match status" value="1"/>
</dbReference>
<sequence length="315" mass="36087">MSQPRSTICLRAFCITFVIICCTMVNMVHSREFYDLTPVKLGCEVRGIDIGNHLAEEVIEQIKKDVTEHRLLIFKDQHNISPNRHVGIGRWFGDLESSFFTQHPKSPLRDVYRVSNDDSEGLRAVGTGAWHSDCLYLPNLCSYSIFHVINVSKEAETDFVPLNEIVEGLSESQLSKWEKLWLVVIRKEVRVDHPLIYSHPESNKKVLSLPTGFVKAFAWDTGDGTKFLSDREGSTEIRNEILSVLKRRLEDLKYPHMWEVGDFIIADNQAVAHWAPPSSQKPRTEVGLRVLHRVTVAGKEAPERKYDSFKEKDEL</sequence>
<dbReference type="PANTHER" id="PTHR43779:SF3">
    <property type="entry name" value="(3R)-3-[(CARBOXYMETHYL)AMINO]FATTY ACID OXYGENASE_DECARBOXYLASE"/>
    <property type="match status" value="1"/>
</dbReference>
<evidence type="ECO:0000256" key="3">
    <source>
        <dbReference type="ARBA" id="ARBA00022964"/>
    </source>
</evidence>
<dbReference type="RefSeq" id="XP_002736250.2">
    <property type="nucleotide sequence ID" value="XM_002736204.2"/>
</dbReference>
<gene>
    <name evidence="9" type="primary">LOC100366311</name>
</gene>
<evidence type="ECO:0000259" key="7">
    <source>
        <dbReference type="Pfam" id="PF02668"/>
    </source>
</evidence>
<dbReference type="InterPro" id="IPR003819">
    <property type="entry name" value="TauD/TfdA-like"/>
</dbReference>
<feature type="signal peptide" evidence="6">
    <location>
        <begin position="1"/>
        <end position="30"/>
    </location>
</feature>
<protein>
    <submittedName>
        <fullName evidence="9">Uncharacterized protein LOC100366311</fullName>
    </submittedName>
</protein>
<dbReference type="SUPFAM" id="SSF51197">
    <property type="entry name" value="Clavaminate synthase-like"/>
    <property type="match status" value="1"/>
</dbReference>
<keyword evidence="6" id="KW-0732">Signal</keyword>
<proteinExistence type="inferred from homology"/>
<evidence type="ECO:0000256" key="4">
    <source>
        <dbReference type="ARBA" id="ARBA00023002"/>
    </source>
</evidence>
<organism evidence="8 9">
    <name type="scientific">Saccoglossus kowalevskii</name>
    <name type="common">Acorn worm</name>
    <dbReference type="NCBI Taxonomy" id="10224"/>
    <lineage>
        <taxon>Eukaryota</taxon>
        <taxon>Metazoa</taxon>
        <taxon>Hemichordata</taxon>
        <taxon>Enteropneusta</taxon>
        <taxon>Harrimaniidae</taxon>
        <taxon>Saccoglossus</taxon>
    </lineage>
</organism>
<evidence type="ECO:0000256" key="5">
    <source>
        <dbReference type="ARBA" id="ARBA00023004"/>
    </source>
</evidence>
<name>A0ABM0GSA6_SACKO</name>
<feature type="domain" description="TauD/TfdA-like" evidence="7">
    <location>
        <begin position="35"/>
        <end position="292"/>
    </location>
</feature>
<evidence type="ECO:0000256" key="6">
    <source>
        <dbReference type="SAM" id="SignalP"/>
    </source>
</evidence>
<accession>A0ABM0GSA6</accession>
<dbReference type="PANTHER" id="PTHR43779">
    <property type="entry name" value="DIOXYGENASE RV0097-RELATED"/>
    <property type="match status" value="1"/>
</dbReference>
<evidence type="ECO:0000256" key="2">
    <source>
        <dbReference type="ARBA" id="ARBA00022723"/>
    </source>
</evidence>
<dbReference type="InterPro" id="IPR051178">
    <property type="entry name" value="TfdA_dioxygenase"/>
</dbReference>
<keyword evidence="5" id="KW-0408">Iron</keyword>
<reference evidence="9" key="1">
    <citation type="submission" date="2025-08" db="UniProtKB">
        <authorList>
            <consortium name="RefSeq"/>
        </authorList>
    </citation>
    <scope>IDENTIFICATION</scope>
    <source>
        <tissue evidence="9">Testes</tissue>
    </source>
</reference>
<evidence type="ECO:0000313" key="9">
    <source>
        <dbReference type="RefSeq" id="XP_002736250.2"/>
    </source>
</evidence>
<feature type="chain" id="PRO_5045194780" evidence="6">
    <location>
        <begin position="31"/>
        <end position="315"/>
    </location>
</feature>
<dbReference type="Pfam" id="PF02668">
    <property type="entry name" value="TauD"/>
    <property type="match status" value="1"/>
</dbReference>
<evidence type="ECO:0000256" key="1">
    <source>
        <dbReference type="ARBA" id="ARBA00005896"/>
    </source>
</evidence>
<dbReference type="GeneID" id="100366311"/>
<keyword evidence="8" id="KW-1185">Reference proteome</keyword>
<dbReference type="Proteomes" id="UP000694865">
    <property type="component" value="Unplaced"/>
</dbReference>
<keyword evidence="2" id="KW-0479">Metal-binding</keyword>